<reference evidence="1" key="1">
    <citation type="submission" date="2020-05" db="EMBL/GenBank/DDBJ databases">
        <authorList>
            <person name="Chiriac C."/>
            <person name="Salcher M."/>
            <person name="Ghai R."/>
            <person name="Kavagutti S V."/>
        </authorList>
    </citation>
    <scope>NUCLEOTIDE SEQUENCE</scope>
</reference>
<evidence type="ECO:0000313" key="1">
    <source>
        <dbReference type="EMBL" id="CAB4600427.1"/>
    </source>
</evidence>
<organism evidence="1">
    <name type="scientific">freshwater metagenome</name>
    <dbReference type="NCBI Taxonomy" id="449393"/>
    <lineage>
        <taxon>unclassified sequences</taxon>
        <taxon>metagenomes</taxon>
        <taxon>ecological metagenomes</taxon>
    </lineage>
</organism>
<dbReference type="EMBL" id="CAEZUL010000066">
    <property type="protein sequence ID" value="CAB4600427.1"/>
    <property type="molecule type" value="Genomic_DNA"/>
</dbReference>
<gene>
    <name evidence="1" type="ORF">UFOPK1808_00725</name>
</gene>
<proteinExistence type="predicted"/>
<accession>A0A6J6GGT8</accession>
<name>A0A6J6GGT8_9ZZZZ</name>
<dbReference type="AlphaFoldDB" id="A0A6J6GGT8"/>
<protein>
    <submittedName>
        <fullName evidence="1">Unannotated protein</fullName>
    </submittedName>
</protein>
<sequence>MALMSPFTAVACAIAASTSSRADTSPFATIAAWSSASRSVSLLMAQPYARRKVG</sequence>